<dbReference type="AlphaFoldDB" id="A0A319D2X8"/>
<sequence>MKNYSVTTRKFWGSLQHRTLRFRFRKLENQQHASASTKHGQKSNVTLHDGFFRYTSGRWINVVSAASGRSISDLNPFSKLSEGGFNRIFKATFSDGKYVITRLPYPSTVPEHYAVVSEAATLDYLRLHGIRTPEVYGWCSIKANPVGTEYIIIEKLDGTPLGDKYLYYTKNLLSESRIQLADPNNTVFYPWLLLINIFRAAGERELAWTKAYAKPRLPFNRLYRKIYYLKYSSIFLLGIITRILTHFQNYNNPESEMLKQPELAFSLNYNSLSLPELIYFLYIALTKRLNKDYYNTIFNQSVILRQRLFKNTEIRSILRVNILGWVLNSDYDTVKGVAYNIKTRILKTAETSEDVISVRDYFPFNDFDEVA</sequence>
<evidence type="ECO:0008006" key="4">
    <source>
        <dbReference type="Google" id="ProtNLM"/>
    </source>
</evidence>
<dbReference type="PANTHER" id="PTHR36091">
    <property type="entry name" value="ALTERED INHERITANCE OF MITOCHONDRIA PROTEIN 9, MITOCHONDRIAL"/>
    <property type="match status" value="1"/>
</dbReference>
<organism evidence="2 3">
    <name type="scientific">Aspergillus ellipticus CBS 707.79</name>
    <dbReference type="NCBI Taxonomy" id="1448320"/>
    <lineage>
        <taxon>Eukaryota</taxon>
        <taxon>Fungi</taxon>
        <taxon>Dikarya</taxon>
        <taxon>Ascomycota</taxon>
        <taxon>Pezizomycotina</taxon>
        <taxon>Eurotiomycetes</taxon>
        <taxon>Eurotiomycetidae</taxon>
        <taxon>Eurotiales</taxon>
        <taxon>Aspergillaceae</taxon>
        <taxon>Aspergillus</taxon>
        <taxon>Aspergillus subgen. Circumdati</taxon>
    </lineage>
</organism>
<evidence type="ECO:0000313" key="2">
    <source>
        <dbReference type="EMBL" id="PYH91441.1"/>
    </source>
</evidence>
<keyword evidence="1" id="KW-0812">Transmembrane</keyword>
<keyword evidence="1" id="KW-0472">Membrane</keyword>
<dbReference type="SUPFAM" id="SSF56112">
    <property type="entry name" value="Protein kinase-like (PK-like)"/>
    <property type="match status" value="1"/>
</dbReference>
<name>A0A319D2X8_9EURO</name>
<evidence type="ECO:0000313" key="3">
    <source>
        <dbReference type="Proteomes" id="UP000247810"/>
    </source>
</evidence>
<keyword evidence="1" id="KW-1133">Transmembrane helix</keyword>
<dbReference type="PANTHER" id="PTHR36091:SF2">
    <property type="entry name" value="AMINOGLYCOSIDE PHOSPHOTRANSFERASE DOMAIN-CONTAINING PROTEIN"/>
    <property type="match status" value="1"/>
</dbReference>
<dbReference type="EMBL" id="KZ825945">
    <property type="protein sequence ID" value="PYH91441.1"/>
    <property type="molecule type" value="Genomic_DNA"/>
</dbReference>
<reference evidence="2 3" key="1">
    <citation type="submission" date="2018-02" db="EMBL/GenBank/DDBJ databases">
        <title>The genomes of Aspergillus section Nigri reveals drivers in fungal speciation.</title>
        <authorList>
            <consortium name="DOE Joint Genome Institute"/>
            <person name="Vesth T.C."/>
            <person name="Nybo J."/>
            <person name="Theobald S."/>
            <person name="Brandl J."/>
            <person name="Frisvad J.C."/>
            <person name="Nielsen K.F."/>
            <person name="Lyhne E.K."/>
            <person name="Kogle M.E."/>
            <person name="Kuo A."/>
            <person name="Riley R."/>
            <person name="Clum A."/>
            <person name="Nolan M."/>
            <person name="Lipzen A."/>
            <person name="Salamov A."/>
            <person name="Henrissat B."/>
            <person name="Wiebenga A."/>
            <person name="De vries R.P."/>
            <person name="Grigoriev I.V."/>
            <person name="Mortensen U.H."/>
            <person name="Andersen M.R."/>
            <person name="Baker S.E."/>
        </authorList>
    </citation>
    <scope>NUCLEOTIDE SEQUENCE [LARGE SCALE GENOMIC DNA]</scope>
    <source>
        <strain evidence="2 3">CBS 707.79</strain>
    </source>
</reference>
<dbReference type="STRING" id="1448320.A0A319D2X8"/>
<gene>
    <name evidence="2" type="ORF">BO71DRAFT_421566</name>
</gene>
<feature type="transmembrane region" description="Helical" evidence="1">
    <location>
        <begin position="226"/>
        <end position="247"/>
    </location>
</feature>
<protein>
    <recommendedName>
        <fullName evidence="4">Aminoglycoside phosphotransferase domain-containing protein</fullName>
    </recommendedName>
</protein>
<dbReference type="VEuPathDB" id="FungiDB:BO71DRAFT_421566"/>
<keyword evidence="3" id="KW-1185">Reference proteome</keyword>
<proteinExistence type="predicted"/>
<evidence type="ECO:0000256" key="1">
    <source>
        <dbReference type="SAM" id="Phobius"/>
    </source>
</evidence>
<feature type="transmembrane region" description="Helical" evidence="1">
    <location>
        <begin position="267"/>
        <end position="285"/>
    </location>
</feature>
<dbReference type="InterPro" id="IPR011009">
    <property type="entry name" value="Kinase-like_dom_sf"/>
</dbReference>
<dbReference type="InterPro" id="IPR051035">
    <property type="entry name" value="Mito_inheritance_9"/>
</dbReference>
<accession>A0A319D2X8</accession>
<dbReference type="OrthoDB" id="10003767at2759"/>
<dbReference type="GO" id="GO:0005739">
    <property type="term" value="C:mitochondrion"/>
    <property type="evidence" value="ECO:0007669"/>
    <property type="project" value="TreeGrafter"/>
</dbReference>
<dbReference type="Proteomes" id="UP000247810">
    <property type="component" value="Unassembled WGS sequence"/>
</dbReference>